<gene>
    <name evidence="1" type="ORF">J2125_003900</name>
</gene>
<dbReference type="InterPro" id="IPR021204">
    <property type="entry name" value="Integr_conj_element_PFL4711"/>
</dbReference>
<dbReference type="RefSeq" id="WP_100229647.1">
    <property type="nucleotide sequence ID" value="NZ_JAGGMQ010000001.1"/>
</dbReference>
<protein>
    <submittedName>
        <fullName evidence="1">Integrating conjugative element protein (TIGR03755 family)</fullName>
    </submittedName>
</protein>
<dbReference type="NCBIfam" id="TIGR03755">
    <property type="entry name" value="conj_TIGR03755"/>
    <property type="match status" value="1"/>
</dbReference>
<dbReference type="EMBL" id="JAGGMQ010000001">
    <property type="protein sequence ID" value="MBP2170708.1"/>
    <property type="molecule type" value="Genomic_DNA"/>
</dbReference>
<organism evidence="1 2">
    <name type="scientific">Winslowiella toletana</name>
    <dbReference type="NCBI Taxonomy" id="92490"/>
    <lineage>
        <taxon>Bacteria</taxon>
        <taxon>Pseudomonadati</taxon>
        <taxon>Pseudomonadota</taxon>
        <taxon>Gammaproteobacteria</taxon>
        <taxon>Enterobacterales</taxon>
        <taxon>Erwiniaceae</taxon>
        <taxon>Winslowiella</taxon>
    </lineage>
</organism>
<comment type="caution">
    <text evidence="1">The sequence shown here is derived from an EMBL/GenBank/DDBJ whole genome shotgun (WGS) entry which is preliminary data.</text>
</comment>
<proteinExistence type="predicted"/>
<name>A0ABS4PDJ3_9GAMM</name>
<evidence type="ECO:0000313" key="2">
    <source>
        <dbReference type="Proteomes" id="UP001195624"/>
    </source>
</evidence>
<sequence length="450" mass="48839">MLSLPIAFADNAPPYALQTQGSIADSVYYQIGGGSVISPMFTEHSPDAIAVGAGWNSDLMCGNFDIRTTIKNQLNGITQGFHDLMGEVISSATGAVASLPAMVIQRSDPQLYDLLTNGILQGRLDFDRSLLSCEKMSKKLGDLAFNSTWTDSAKAENYQTVASANTDAVRADLEAKREAAEKGKRWVGGQRRGGRGQPPIRLVHDAAAAGYNLLNNRSATDSSSIPTSDCRNQLCTLWQSPEQSARWLTRVVGEQTVNVCRDCNTGTADTNKTSSQAGIGLNPLIQQEQQQIRQTIIELVKGSLRPTEENLAKGSGGSLLLTRGVVEALRDDPDATILIERLSGEMALARVMEQALAARRTLLAGMREPNIADEKTAQYQLNGTLTQLDEELSQLKLELDVRHELADNAASKILERQQLRTTLKGKAVAVGDDVDKRVNDLQHQVNQEVP</sequence>
<evidence type="ECO:0000313" key="1">
    <source>
        <dbReference type="EMBL" id="MBP2170708.1"/>
    </source>
</evidence>
<reference evidence="2" key="2">
    <citation type="submission" date="2023-07" db="EMBL/GenBank/DDBJ databases">
        <title>Genome mining of underrepresented organisms for secondary metabolites.</title>
        <authorList>
            <person name="D'Agostino P.M."/>
        </authorList>
    </citation>
    <scope>NUCLEOTIDE SEQUENCE [LARGE SCALE GENOMIC DNA]</scope>
    <source>
        <strain evidence="2">WS4403</strain>
    </source>
</reference>
<reference evidence="1 2" key="1">
    <citation type="submission" date="2021-03" db="EMBL/GenBank/DDBJ databases">
        <authorList>
            <person name="D'Agostino P."/>
            <person name="Huntemann M."/>
            <person name="Clum A."/>
            <person name="Spunde A."/>
            <person name="Palaniappan K."/>
            <person name="Ritter S."/>
            <person name="Mikhailova N."/>
            <person name="Chen I.-M."/>
            <person name="Stamatis D."/>
            <person name="Reddy T."/>
            <person name="O'Malley R."/>
            <person name="Daum C."/>
            <person name="Shapiro N."/>
            <person name="Ivanova N."/>
            <person name="Kyrpides N."/>
            <person name="Woyke T."/>
        </authorList>
    </citation>
    <scope>NUCLEOTIDE SEQUENCE [LARGE SCALE GENOMIC DNA]</scope>
    <source>
        <strain evidence="1 2">WS4403</strain>
    </source>
</reference>
<accession>A0ABS4PDJ3</accession>
<dbReference type="Proteomes" id="UP001195624">
    <property type="component" value="Unassembled WGS sequence"/>
</dbReference>
<keyword evidence="2" id="KW-1185">Reference proteome</keyword>